<organism evidence="1 2">
    <name type="scientific">Crenichthys baileyi</name>
    <name type="common">White River springfish</name>
    <dbReference type="NCBI Taxonomy" id="28760"/>
    <lineage>
        <taxon>Eukaryota</taxon>
        <taxon>Metazoa</taxon>
        <taxon>Chordata</taxon>
        <taxon>Craniata</taxon>
        <taxon>Vertebrata</taxon>
        <taxon>Euteleostomi</taxon>
        <taxon>Actinopterygii</taxon>
        <taxon>Neopterygii</taxon>
        <taxon>Teleostei</taxon>
        <taxon>Neoteleostei</taxon>
        <taxon>Acanthomorphata</taxon>
        <taxon>Ovalentaria</taxon>
        <taxon>Atherinomorphae</taxon>
        <taxon>Cyprinodontiformes</taxon>
        <taxon>Goodeidae</taxon>
        <taxon>Crenichthys</taxon>
    </lineage>
</organism>
<gene>
    <name evidence="1" type="ORF">CRENBAI_023106</name>
</gene>
<sequence length="324" mass="35267">MVEIERQRAMTEIGPLFDLIPGGPDAVVRLTPFLTPVPALAPEELRIELPPLLVPVLKPVPEGFGIELPPLLVPVLKPVPEGFGIELPPLLVSVLKPVPEGFGIELPPLLVSVPASEELEIEPSPLQVSVPKPVLEGFEDELRSLPDPDPVLGLDPESPLTNEFGDGLPPQFLPQRNSRSSCLHFLLLLRRSSRTNRLLLFLFWRSLRTGCLHFLFLFWRSSWTGCLHFLFLSVRGARTHFLNLLCIRGSAADLQGPAAHLHSLAECGSSFSTALPSSTAGFLFTVLQTACSEGPQHVWAGLLTSVVGGMKSGFEPEDLRDLGG</sequence>
<evidence type="ECO:0000313" key="2">
    <source>
        <dbReference type="Proteomes" id="UP001311232"/>
    </source>
</evidence>
<dbReference type="Proteomes" id="UP001311232">
    <property type="component" value="Unassembled WGS sequence"/>
</dbReference>
<protein>
    <submittedName>
        <fullName evidence="1">Uncharacterized protein</fullName>
    </submittedName>
</protein>
<name>A0AAV9R2U9_9TELE</name>
<accession>A0AAV9R2U9</accession>
<evidence type="ECO:0000313" key="1">
    <source>
        <dbReference type="EMBL" id="KAK5604118.1"/>
    </source>
</evidence>
<dbReference type="EMBL" id="JAHHUM010002372">
    <property type="protein sequence ID" value="KAK5604118.1"/>
    <property type="molecule type" value="Genomic_DNA"/>
</dbReference>
<proteinExistence type="predicted"/>
<dbReference type="AlphaFoldDB" id="A0AAV9R2U9"/>
<reference evidence="1 2" key="1">
    <citation type="submission" date="2021-06" db="EMBL/GenBank/DDBJ databases">
        <authorList>
            <person name="Palmer J.M."/>
        </authorList>
    </citation>
    <scope>NUCLEOTIDE SEQUENCE [LARGE SCALE GENOMIC DNA]</scope>
    <source>
        <strain evidence="1 2">MEX-2019</strain>
        <tissue evidence="1">Muscle</tissue>
    </source>
</reference>
<comment type="caution">
    <text evidence="1">The sequence shown here is derived from an EMBL/GenBank/DDBJ whole genome shotgun (WGS) entry which is preliminary data.</text>
</comment>
<keyword evidence="2" id="KW-1185">Reference proteome</keyword>